<dbReference type="Pfam" id="PF00356">
    <property type="entry name" value="LacI"/>
    <property type="match status" value="1"/>
</dbReference>
<keyword evidence="7" id="KW-1185">Reference proteome</keyword>
<feature type="domain" description="HTH lacI-type" evidence="5">
    <location>
        <begin position="18"/>
        <end position="72"/>
    </location>
</feature>
<evidence type="ECO:0000256" key="4">
    <source>
        <dbReference type="SAM" id="MobiDB-lite"/>
    </source>
</evidence>
<evidence type="ECO:0000256" key="3">
    <source>
        <dbReference type="ARBA" id="ARBA00023163"/>
    </source>
</evidence>
<accession>A0ABP7A6D6</accession>
<dbReference type="PROSITE" id="PS50932">
    <property type="entry name" value="HTH_LACI_2"/>
    <property type="match status" value="1"/>
</dbReference>
<dbReference type="RefSeq" id="WP_344805960.1">
    <property type="nucleotide sequence ID" value="NZ_BAABAB010000022.1"/>
</dbReference>
<dbReference type="CDD" id="cd01392">
    <property type="entry name" value="HTH_LacI"/>
    <property type="match status" value="1"/>
</dbReference>
<evidence type="ECO:0000256" key="1">
    <source>
        <dbReference type="ARBA" id="ARBA00023015"/>
    </source>
</evidence>
<evidence type="ECO:0000256" key="2">
    <source>
        <dbReference type="ARBA" id="ARBA00023125"/>
    </source>
</evidence>
<organism evidence="6 7">
    <name type="scientific">Microlunatus ginsengisoli</name>
    <dbReference type="NCBI Taxonomy" id="363863"/>
    <lineage>
        <taxon>Bacteria</taxon>
        <taxon>Bacillati</taxon>
        <taxon>Actinomycetota</taxon>
        <taxon>Actinomycetes</taxon>
        <taxon>Propionibacteriales</taxon>
        <taxon>Propionibacteriaceae</taxon>
        <taxon>Microlunatus</taxon>
    </lineage>
</organism>
<evidence type="ECO:0000313" key="6">
    <source>
        <dbReference type="EMBL" id="GAA3625802.1"/>
    </source>
</evidence>
<keyword evidence="2 6" id="KW-0238">DNA-binding</keyword>
<dbReference type="SUPFAM" id="SSF47413">
    <property type="entry name" value="lambda repressor-like DNA-binding domains"/>
    <property type="match status" value="1"/>
</dbReference>
<proteinExistence type="predicted"/>
<evidence type="ECO:0000313" key="7">
    <source>
        <dbReference type="Proteomes" id="UP001501490"/>
    </source>
</evidence>
<feature type="region of interest" description="Disordered" evidence="4">
    <location>
        <begin position="331"/>
        <end position="351"/>
    </location>
</feature>
<dbReference type="PANTHER" id="PTHR30146">
    <property type="entry name" value="LACI-RELATED TRANSCRIPTIONAL REPRESSOR"/>
    <property type="match status" value="1"/>
</dbReference>
<gene>
    <name evidence="6" type="ORF">GCM10022236_30110</name>
</gene>
<dbReference type="Pfam" id="PF13377">
    <property type="entry name" value="Peripla_BP_3"/>
    <property type="match status" value="1"/>
</dbReference>
<keyword evidence="3" id="KW-0804">Transcription</keyword>
<dbReference type="Gene3D" id="3.40.50.2300">
    <property type="match status" value="2"/>
</dbReference>
<sequence length="351" mass="37491">MKSPAPRPDDRAVPPQRLTIKDIAARAGVSIGSVSYALNGRPGVSEATRLRVLTVAEELGWVPDNAARRLAGAQTDTVGLVLPQGTAKSLGVAPWFMEFIGGVATVLAEAGYGMMMQVVAGLDAELDVYRKWSRGRLVDGVILVDLRADDPRIEAVRTLGLPAVVAGPPEVADGLTCVWTNDGAAAQEAVRYLAALGHRDIARVSGPADIVHVKIRQRATEETAAELGLRIRTWHTDYSVESGRRATREILLSTPRPTAILYDDDLGAVTGLAVARELNFRVPEDVSLLAWDDSNLCQTTFPPLSAMSHDVLGYGAHLTRRLLEVLAGAPPASHEDVTPRITPRASTAPPS</sequence>
<dbReference type="InterPro" id="IPR010982">
    <property type="entry name" value="Lambda_DNA-bd_dom_sf"/>
</dbReference>
<evidence type="ECO:0000259" key="5">
    <source>
        <dbReference type="PROSITE" id="PS50932"/>
    </source>
</evidence>
<dbReference type="InterPro" id="IPR000843">
    <property type="entry name" value="HTH_LacI"/>
</dbReference>
<reference evidence="7" key="1">
    <citation type="journal article" date="2019" name="Int. J. Syst. Evol. Microbiol.">
        <title>The Global Catalogue of Microorganisms (GCM) 10K type strain sequencing project: providing services to taxonomists for standard genome sequencing and annotation.</title>
        <authorList>
            <consortium name="The Broad Institute Genomics Platform"/>
            <consortium name="The Broad Institute Genome Sequencing Center for Infectious Disease"/>
            <person name="Wu L."/>
            <person name="Ma J."/>
        </authorList>
    </citation>
    <scope>NUCLEOTIDE SEQUENCE [LARGE SCALE GENOMIC DNA]</scope>
    <source>
        <strain evidence="7">JCM 16929</strain>
    </source>
</reference>
<name>A0ABP7A6D6_9ACTN</name>
<dbReference type="GO" id="GO:0003677">
    <property type="term" value="F:DNA binding"/>
    <property type="evidence" value="ECO:0007669"/>
    <property type="project" value="UniProtKB-KW"/>
</dbReference>
<dbReference type="EMBL" id="BAABAB010000022">
    <property type="protein sequence ID" value="GAA3625802.1"/>
    <property type="molecule type" value="Genomic_DNA"/>
</dbReference>
<dbReference type="PROSITE" id="PS00356">
    <property type="entry name" value="HTH_LACI_1"/>
    <property type="match status" value="1"/>
</dbReference>
<dbReference type="Proteomes" id="UP001501490">
    <property type="component" value="Unassembled WGS sequence"/>
</dbReference>
<dbReference type="CDD" id="cd06267">
    <property type="entry name" value="PBP1_LacI_sugar_binding-like"/>
    <property type="match status" value="1"/>
</dbReference>
<dbReference type="InterPro" id="IPR046335">
    <property type="entry name" value="LacI/GalR-like_sensor"/>
</dbReference>
<dbReference type="SMART" id="SM00354">
    <property type="entry name" value="HTH_LACI"/>
    <property type="match status" value="1"/>
</dbReference>
<keyword evidence="1" id="KW-0805">Transcription regulation</keyword>
<comment type="caution">
    <text evidence="6">The sequence shown here is derived from an EMBL/GenBank/DDBJ whole genome shotgun (WGS) entry which is preliminary data.</text>
</comment>
<dbReference type="SUPFAM" id="SSF53822">
    <property type="entry name" value="Periplasmic binding protein-like I"/>
    <property type="match status" value="1"/>
</dbReference>
<protein>
    <submittedName>
        <fullName evidence="6">LacI family DNA-binding transcriptional regulator</fullName>
    </submittedName>
</protein>
<dbReference type="Gene3D" id="1.10.260.40">
    <property type="entry name" value="lambda repressor-like DNA-binding domains"/>
    <property type="match status" value="1"/>
</dbReference>
<dbReference type="PANTHER" id="PTHR30146:SF155">
    <property type="entry name" value="ALANINE RACEMASE"/>
    <property type="match status" value="1"/>
</dbReference>
<dbReference type="InterPro" id="IPR028082">
    <property type="entry name" value="Peripla_BP_I"/>
</dbReference>